<name>A0A7I8BU44_9BURK</name>
<reference evidence="2 3" key="1">
    <citation type="journal article" date="2020" name="Genes (Basel)">
        <title>Genomic Comparison of Insect Gut Symbionts from Divergent Burkholderia Subclades.</title>
        <authorList>
            <person name="Takeshita K."/>
            <person name="Kikuchi Y."/>
        </authorList>
    </citation>
    <scope>NUCLEOTIDE SEQUENCE [LARGE SCALE GENOMIC DNA]</scope>
    <source>
        <strain evidence="2 3">PGU16</strain>
    </source>
</reference>
<sequence>MHIEKGDELEVACLEFADRLEIYGIRNHTDGSVYLARTALVASARWELACVPILLGASLLLAGICYALGMDPGTVVEWSLILGIATPACILVLGAIARVFGWVLMPEVRGHAQSGGRREMNAAREALSITQENRHHVRFI</sequence>
<dbReference type="AlphaFoldDB" id="A0A7I8BU44"/>
<accession>A0A7I8BU44</accession>
<evidence type="ECO:0000256" key="1">
    <source>
        <dbReference type="SAM" id="Phobius"/>
    </source>
</evidence>
<keyword evidence="1" id="KW-0472">Membrane</keyword>
<dbReference type="Proteomes" id="UP000510888">
    <property type="component" value="Chromosome 2"/>
</dbReference>
<dbReference type="EMBL" id="AP023175">
    <property type="protein sequence ID" value="BCF92142.1"/>
    <property type="molecule type" value="Genomic_DNA"/>
</dbReference>
<protein>
    <submittedName>
        <fullName evidence="2">Uncharacterized protein</fullName>
    </submittedName>
</protein>
<gene>
    <name evidence="2" type="ORF">PPGU16_52090</name>
</gene>
<feature type="transmembrane region" description="Helical" evidence="1">
    <location>
        <begin position="46"/>
        <end position="69"/>
    </location>
</feature>
<proteinExistence type="predicted"/>
<feature type="transmembrane region" description="Helical" evidence="1">
    <location>
        <begin position="81"/>
        <end position="104"/>
    </location>
</feature>
<keyword evidence="1" id="KW-1133">Transmembrane helix</keyword>
<evidence type="ECO:0000313" key="3">
    <source>
        <dbReference type="Proteomes" id="UP000510888"/>
    </source>
</evidence>
<evidence type="ECO:0000313" key="2">
    <source>
        <dbReference type="EMBL" id="BCF92142.1"/>
    </source>
</evidence>
<keyword evidence="1" id="KW-0812">Transmembrane</keyword>
<keyword evidence="3" id="KW-1185">Reference proteome</keyword>
<dbReference type="KEGG" id="plad:PPGU16_52090"/>
<organism evidence="2 3">
    <name type="scientific">Paraburkholderia largidicola</name>
    <dbReference type="NCBI Taxonomy" id="3014751"/>
    <lineage>
        <taxon>Bacteria</taxon>
        <taxon>Pseudomonadati</taxon>
        <taxon>Pseudomonadota</taxon>
        <taxon>Betaproteobacteria</taxon>
        <taxon>Burkholderiales</taxon>
        <taxon>Burkholderiaceae</taxon>
        <taxon>Paraburkholderia</taxon>
    </lineage>
</organism>